<feature type="binding site" evidence="11">
    <location>
        <position position="370"/>
    </location>
    <ligand>
        <name>homogentisate</name>
        <dbReference type="ChEBI" id="CHEBI:16169"/>
    </ligand>
</feature>
<dbReference type="FunFam" id="2.60.120.10:FF:000034">
    <property type="entry name" value="Homogentisate 1,2-dioxygenase"/>
    <property type="match status" value="1"/>
</dbReference>
<evidence type="ECO:0000256" key="3">
    <source>
        <dbReference type="ARBA" id="ARBA00022723"/>
    </source>
</evidence>
<comment type="similarity">
    <text evidence="2">Belongs to the homogentisate dioxygenase family.</text>
</comment>
<evidence type="ECO:0000259" key="13">
    <source>
        <dbReference type="Pfam" id="PF20510"/>
    </source>
</evidence>
<dbReference type="AlphaFoldDB" id="A0A410GD32"/>
<feature type="domain" description="Homogentisate 1,2-dioxygenase C-terminal" evidence="12">
    <location>
        <begin position="279"/>
        <end position="429"/>
    </location>
</feature>
<dbReference type="EMBL" id="CP022987">
    <property type="protein sequence ID" value="QAA94200.1"/>
    <property type="molecule type" value="Genomic_DNA"/>
</dbReference>
<dbReference type="InterPro" id="IPR046452">
    <property type="entry name" value="HgmA_N"/>
</dbReference>
<dbReference type="PANTHER" id="PTHR11056">
    <property type="entry name" value="HOMOGENTISATE 1,2-DIOXYGENASE"/>
    <property type="match status" value="1"/>
</dbReference>
<dbReference type="NCBIfam" id="TIGR01015">
    <property type="entry name" value="hmgA"/>
    <property type="match status" value="1"/>
</dbReference>
<evidence type="ECO:0000256" key="11">
    <source>
        <dbReference type="PIRSR" id="PIRSR605708-2"/>
    </source>
</evidence>
<dbReference type="InterPro" id="IPR014710">
    <property type="entry name" value="RmlC-like_jellyroll"/>
</dbReference>
<dbReference type="GO" id="GO:0005737">
    <property type="term" value="C:cytoplasm"/>
    <property type="evidence" value="ECO:0007669"/>
    <property type="project" value="TreeGrafter"/>
</dbReference>
<gene>
    <name evidence="14" type="ORF">CKA81_10420</name>
</gene>
<dbReference type="Pfam" id="PF20510">
    <property type="entry name" value="HgmA_N"/>
    <property type="match status" value="1"/>
</dbReference>
<evidence type="ECO:0000259" key="12">
    <source>
        <dbReference type="Pfam" id="PF04209"/>
    </source>
</evidence>
<evidence type="ECO:0000256" key="2">
    <source>
        <dbReference type="ARBA" id="ARBA00007757"/>
    </source>
</evidence>
<feature type="binding site" evidence="11">
    <location>
        <position position="370"/>
    </location>
    <ligand>
        <name>Fe cation</name>
        <dbReference type="ChEBI" id="CHEBI:24875"/>
    </ligand>
</feature>
<dbReference type="GO" id="GO:0006572">
    <property type="term" value="P:L-tyrosine catabolic process"/>
    <property type="evidence" value="ECO:0007669"/>
    <property type="project" value="UniProtKB-UniRule"/>
</dbReference>
<reference evidence="14 15" key="1">
    <citation type="submission" date="2017-08" db="EMBL/GenBank/DDBJ databases">
        <authorList>
            <person name="Park S.-J."/>
            <person name="Kim H."/>
        </authorList>
    </citation>
    <scope>NUCLEOTIDE SEQUENCE [LARGE SCALE GENOMIC DNA]</scope>
    <source>
        <strain evidence="15">ye3</strain>
    </source>
</reference>
<evidence type="ECO:0000256" key="8">
    <source>
        <dbReference type="ARBA" id="ARBA00023232"/>
    </source>
</evidence>
<keyword evidence="3 11" id="KW-0479">Metal-binding</keyword>
<dbReference type="SUPFAM" id="SSF51182">
    <property type="entry name" value="RmlC-like cupins"/>
    <property type="match status" value="1"/>
</dbReference>
<keyword evidence="4" id="KW-0828">Tyrosine catabolism</keyword>
<evidence type="ECO:0000256" key="4">
    <source>
        <dbReference type="ARBA" id="ARBA00022878"/>
    </source>
</evidence>
<comment type="cofactor">
    <cofactor evidence="1 11">
        <name>Fe cation</name>
        <dbReference type="ChEBI" id="CHEBI:24875"/>
    </cofactor>
</comment>
<protein>
    <recommendedName>
        <fullName evidence="9">Homogentisate 1,2-dioxygenase</fullName>
        <ecNumber evidence="9">1.13.11.5</ecNumber>
    </recommendedName>
</protein>
<dbReference type="Pfam" id="PF04209">
    <property type="entry name" value="HgmA_C"/>
    <property type="match status" value="1"/>
</dbReference>
<keyword evidence="7 11" id="KW-0408">Iron</keyword>
<proteinExistence type="inferred from homology"/>
<dbReference type="KEGG" id="pus:CKA81_10420"/>
<sequence>MLQHKEEALTYLSGFGNELESEMIPGALPVGRNSPQQAPFGLYVEQLSGSPFVTPRHLSRRSWLYKQMPTASHGAFVMIDAEDFLSESATVAEGNRIRLQRQPDELVPAAFPFGVVTLTITGSCAGRSGGAVHAYAISEDADAPAFSNADAEMLWIPTTSKLRCHTEFGVLEIVPGEIALIPRGVKLLAQPEKGGEARGYLIENYGQPFQLPDLGPIGANGLAAARDFLHPVAQVHDRRGPMRWVNKFAGSFWATDLAFTPLDVVAWRGNYLPCKYDLSRFMVVNTVSFDHADPSIFTVLTSAGGPAGAPNLEIAIFPPRWQVAEDTFRPPWFHRNTMSEAMGLVVGKYEVRSDGFQPGGLAIHNCMMGHGPDASSWVAASTRKLEPEYLLGTMAFVLESALPFVATTKALESTARQNDYHSAWQGFQRVTLPEKA</sequence>
<dbReference type="GO" id="GO:0006559">
    <property type="term" value="P:L-phenylalanine catabolic process"/>
    <property type="evidence" value="ECO:0007669"/>
    <property type="project" value="UniProtKB-UniRule"/>
</dbReference>
<evidence type="ECO:0000256" key="9">
    <source>
        <dbReference type="NCBIfam" id="TIGR01015"/>
    </source>
</evidence>
<dbReference type="InterPro" id="IPR011051">
    <property type="entry name" value="RmlC_Cupin_sf"/>
</dbReference>
<dbReference type="InterPro" id="IPR046451">
    <property type="entry name" value="HgmA_C"/>
</dbReference>
<evidence type="ECO:0000256" key="5">
    <source>
        <dbReference type="ARBA" id="ARBA00022964"/>
    </source>
</evidence>
<evidence type="ECO:0000256" key="6">
    <source>
        <dbReference type="ARBA" id="ARBA00023002"/>
    </source>
</evidence>
<keyword evidence="15" id="KW-1185">Reference proteome</keyword>
<accession>A0A410GD32</accession>
<dbReference type="GO" id="GO:0046872">
    <property type="term" value="F:metal ion binding"/>
    <property type="evidence" value="ECO:0007669"/>
    <property type="project" value="UniProtKB-KW"/>
</dbReference>
<name>A0A410GD32_9BURK</name>
<organism evidence="14 15">
    <name type="scientific">Pollutimonas thiosulfatoxidans</name>
    <dbReference type="NCBI Taxonomy" id="2028345"/>
    <lineage>
        <taxon>Bacteria</taxon>
        <taxon>Pseudomonadati</taxon>
        <taxon>Pseudomonadota</taxon>
        <taxon>Betaproteobacteria</taxon>
        <taxon>Burkholderiales</taxon>
        <taxon>Alcaligenaceae</taxon>
        <taxon>Pollutimonas</taxon>
    </lineage>
</organism>
<feature type="active site" description="Proton acceptor" evidence="10">
    <location>
        <position position="291"/>
    </location>
</feature>
<dbReference type="Gene3D" id="2.60.120.10">
    <property type="entry name" value="Jelly Rolls"/>
    <property type="match status" value="1"/>
</dbReference>
<keyword evidence="6" id="KW-0560">Oxidoreductase</keyword>
<feature type="binding site" evidence="11">
    <location>
        <position position="340"/>
    </location>
    <ligand>
        <name>Fe cation</name>
        <dbReference type="ChEBI" id="CHEBI:24875"/>
    </ligand>
</feature>
<feature type="binding site" evidence="11">
    <location>
        <position position="334"/>
    </location>
    <ligand>
        <name>Fe cation</name>
        <dbReference type="ChEBI" id="CHEBI:24875"/>
    </ligand>
</feature>
<dbReference type="GO" id="GO:0004411">
    <property type="term" value="F:homogentisate 1,2-dioxygenase activity"/>
    <property type="evidence" value="ECO:0007669"/>
    <property type="project" value="UniProtKB-UniRule"/>
</dbReference>
<keyword evidence="8" id="KW-0585">Phenylalanine catabolism</keyword>
<evidence type="ECO:0000256" key="10">
    <source>
        <dbReference type="PIRSR" id="PIRSR605708-1"/>
    </source>
</evidence>
<evidence type="ECO:0000313" key="14">
    <source>
        <dbReference type="EMBL" id="QAA94200.1"/>
    </source>
</evidence>
<dbReference type="EC" id="1.13.11.5" evidence="9"/>
<keyword evidence="5 14" id="KW-0223">Dioxygenase</keyword>
<evidence type="ECO:0000313" key="15">
    <source>
        <dbReference type="Proteomes" id="UP000283474"/>
    </source>
</evidence>
<feature type="binding site" evidence="11">
    <location>
        <position position="349"/>
    </location>
    <ligand>
        <name>homogentisate</name>
        <dbReference type="ChEBI" id="CHEBI:16169"/>
    </ligand>
</feature>
<dbReference type="Proteomes" id="UP000283474">
    <property type="component" value="Chromosome"/>
</dbReference>
<dbReference type="PANTHER" id="PTHR11056:SF0">
    <property type="entry name" value="HOMOGENTISATE 1,2-DIOXYGENASE"/>
    <property type="match status" value="1"/>
</dbReference>
<dbReference type="InterPro" id="IPR005708">
    <property type="entry name" value="Homogentis_dOase"/>
</dbReference>
<evidence type="ECO:0000256" key="1">
    <source>
        <dbReference type="ARBA" id="ARBA00001962"/>
    </source>
</evidence>
<feature type="domain" description="Homogentisate 1,2-dioxygenase N-terminal" evidence="13">
    <location>
        <begin position="10"/>
        <end position="278"/>
    </location>
</feature>
<dbReference type="OrthoDB" id="9811253at2"/>
<evidence type="ECO:0000256" key="7">
    <source>
        <dbReference type="ARBA" id="ARBA00023004"/>
    </source>
</evidence>